<proteinExistence type="predicted"/>
<dbReference type="PANTHER" id="PTHR47429">
    <property type="entry name" value="PROTEIN TWIN LOV 1"/>
    <property type="match status" value="1"/>
</dbReference>
<evidence type="ECO:0000256" key="11">
    <source>
        <dbReference type="ARBA" id="ARBA00023125"/>
    </source>
</evidence>
<keyword evidence="2" id="KW-0716">Sensory transduction</keyword>
<evidence type="ECO:0000256" key="3">
    <source>
        <dbReference type="ARBA" id="ARBA00022630"/>
    </source>
</evidence>
<evidence type="ECO:0000256" key="10">
    <source>
        <dbReference type="ARBA" id="ARBA00023015"/>
    </source>
</evidence>
<feature type="compositionally biased region" description="Polar residues" evidence="16">
    <location>
        <begin position="240"/>
        <end position="256"/>
    </location>
</feature>
<dbReference type="NCBIfam" id="TIGR00229">
    <property type="entry name" value="sensory_box"/>
    <property type="match status" value="1"/>
</dbReference>
<feature type="compositionally biased region" description="Low complexity" evidence="16">
    <location>
        <begin position="960"/>
        <end position="969"/>
    </location>
</feature>
<comment type="caution">
    <text evidence="19">The sequence shown here is derived from an EMBL/GenBank/DDBJ whole genome shotgun (WGS) entry which is preliminary data.</text>
</comment>
<evidence type="ECO:0000256" key="9">
    <source>
        <dbReference type="ARBA" id="ARBA00022991"/>
    </source>
</evidence>
<dbReference type="Gene3D" id="3.30.450.20">
    <property type="entry name" value="PAS domain"/>
    <property type="match status" value="3"/>
</dbReference>
<protein>
    <submittedName>
        <fullName evidence="19">PAS domain-containing protein</fullName>
    </submittedName>
</protein>
<evidence type="ECO:0000256" key="16">
    <source>
        <dbReference type="SAM" id="MobiDB-lite"/>
    </source>
</evidence>
<keyword evidence="6" id="KW-0677">Repeat</keyword>
<keyword evidence="5" id="KW-0479">Metal-binding</keyword>
<feature type="region of interest" description="Disordered" evidence="16">
    <location>
        <begin position="909"/>
        <end position="991"/>
    </location>
</feature>
<feature type="compositionally biased region" description="Basic and acidic residues" evidence="16">
    <location>
        <begin position="872"/>
        <end position="894"/>
    </location>
</feature>
<dbReference type="FunFam" id="3.30.450.20:FF:000064">
    <property type="entry name" value="Vivid PAS protein VVD"/>
    <property type="match status" value="1"/>
</dbReference>
<evidence type="ECO:0000256" key="12">
    <source>
        <dbReference type="ARBA" id="ARBA00023159"/>
    </source>
</evidence>
<keyword evidence="1" id="KW-0600">Photoreceptor protein</keyword>
<dbReference type="GeneID" id="87885106"/>
<dbReference type="GO" id="GO:0005634">
    <property type="term" value="C:nucleus"/>
    <property type="evidence" value="ECO:0007669"/>
    <property type="project" value="TreeGrafter"/>
</dbReference>
<dbReference type="InterPro" id="IPR013088">
    <property type="entry name" value="Znf_NHR/GATA"/>
</dbReference>
<evidence type="ECO:0000256" key="8">
    <source>
        <dbReference type="ARBA" id="ARBA00022833"/>
    </source>
</evidence>
<dbReference type="InterPro" id="IPR000679">
    <property type="entry name" value="Znf_GATA"/>
</dbReference>
<dbReference type="InterPro" id="IPR000014">
    <property type="entry name" value="PAS"/>
</dbReference>
<accession>A0AAJ0M1I2</accession>
<evidence type="ECO:0000259" key="17">
    <source>
        <dbReference type="PROSITE" id="PS50112"/>
    </source>
</evidence>
<evidence type="ECO:0000313" key="19">
    <source>
        <dbReference type="EMBL" id="KAK3305551.1"/>
    </source>
</evidence>
<dbReference type="SMART" id="SM00091">
    <property type="entry name" value="PAS"/>
    <property type="match status" value="3"/>
</dbReference>
<keyword evidence="20" id="KW-1185">Reference proteome</keyword>
<evidence type="ECO:0000256" key="15">
    <source>
        <dbReference type="PROSITE-ProRule" id="PRU00094"/>
    </source>
</evidence>
<evidence type="ECO:0000256" key="7">
    <source>
        <dbReference type="ARBA" id="ARBA00022771"/>
    </source>
</evidence>
<evidence type="ECO:0000256" key="1">
    <source>
        <dbReference type="ARBA" id="ARBA00022543"/>
    </source>
</evidence>
<dbReference type="CDD" id="cd00130">
    <property type="entry name" value="PAS"/>
    <property type="match status" value="3"/>
</dbReference>
<keyword evidence="3" id="KW-0285">Flavoprotein</keyword>
<feature type="region of interest" description="Disordered" evidence="16">
    <location>
        <begin position="15"/>
        <end position="52"/>
    </location>
</feature>
<dbReference type="InterPro" id="IPR035965">
    <property type="entry name" value="PAS-like_dom_sf"/>
</dbReference>
<dbReference type="SUPFAM" id="SSF55785">
    <property type="entry name" value="PYP-like sensor domain (PAS domain)"/>
    <property type="match status" value="3"/>
</dbReference>
<dbReference type="Gene3D" id="3.30.50.10">
    <property type="entry name" value="Erythroid Transcription Factor GATA-1, subunit A"/>
    <property type="match status" value="1"/>
</dbReference>
<dbReference type="Pfam" id="PF08447">
    <property type="entry name" value="PAS_3"/>
    <property type="match status" value="1"/>
</dbReference>
<dbReference type="Pfam" id="PF00320">
    <property type="entry name" value="GATA"/>
    <property type="match status" value="1"/>
</dbReference>
<name>A0AAJ0M1I2_9PEZI</name>
<dbReference type="CDD" id="cd00202">
    <property type="entry name" value="ZnF_GATA"/>
    <property type="match status" value="1"/>
</dbReference>
<dbReference type="PANTHER" id="PTHR47429:SF7">
    <property type="entry name" value="GATA-FACTOR"/>
    <property type="match status" value="1"/>
</dbReference>
<keyword evidence="4" id="KW-0288">FMN</keyword>
<evidence type="ECO:0000256" key="5">
    <source>
        <dbReference type="ARBA" id="ARBA00022723"/>
    </source>
</evidence>
<dbReference type="GO" id="GO:0006355">
    <property type="term" value="P:regulation of DNA-templated transcription"/>
    <property type="evidence" value="ECO:0007669"/>
    <property type="project" value="InterPro"/>
</dbReference>
<dbReference type="EMBL" id="JAUDZG010000004">
    <property type="protein sequence ID" value="KAK3305551.1"/>
    <property type="molecule type" value="Genomic_DNA"/>
</dbReference>
<dbReference type="SUPFAM" id="SSF57716">
    <property type="entry name" value="Glucocorticoid receptor-like (DNA-binding domain)"/>
    <property type="match status" value="1"/>
</dbReference>
<dbReference type="PROSITE" id="PS50114">
    <property type="entry name" value="GATA_ZN_FINGER_2"/>
    <property type="match status" value="1"/>
</dbReference>
<dbReference type="GO" id="GO:0043565">
    <property type="term" value="F:sequence-specific DNA binding"/>
    <property type="evidence" value="ECO:0007669"/>
    <property type="project" value="InterPro"/>
</dbReference>
<dbReference type="RefSeq" id="XP_062721331.1">
    <property type="nucleotide sequence ID" value="XM_062866277.1"/>
</dbReference>
<keyword evidence="14" id="KW-0675">Receptor</keyword>
<feature type="domain" description="PAS" evidence="17">
    <location>
        <begin position="525"/>
        <end position="595"/>
    </location>
</feature>
<dbReference type="PROSITE" id="PS50112">
    <property type="entry name" value="PAS"/>
    <property type="match status" value="1"/>
</dbReference>
<keyword evidence="7 15" id="KW-0863">Zinc-finger</keyword>
<organism evidence="19 20">
    <name type="scientific">Chaetomium strumarium</name>
    <dbReference type="NCBI Taxonomy" id="1170767"/>
    <lineage>
        <taxon>Eukaryota</taxon>
        <taxon>Fungi</taxon>
        <taxon>Dikarya</taxon>
        <taxon>Ascomycota</taxon>
        <taxon>Pezizomycotina</taxon>
        <taxon>Sordariomycetes</taxon>
        <taxon>Sordariomycetidae</taxon>
        <taxon>Sordariales</taxon>
        <taxon>Chaetomiaceae</taxon>
        <taxon>Chaetomium</taxon>
    </lineage>
</organism>
<evidence type="ECO:0000256" key="2">
    <source>
        <dbReference type="ARBA" id="ARBA00022606"/>
    </source>
</evidence>
<reference evidence="19" key="2">
    <citation type="submission" date="2023-06" db="EMBL/GenBank/DDBJ databases">
        <authorList>
            <consortium name="Lawrence Berkeley National Laboratory"/>
            <person name="Mondo S.J."/>
            <person name="Hensen N."/>
            <person name="Bonometti L."/>
            <person name="Westerberg I."/>
            <person name="Brannstrom I.O."/>
            <person name="Guillou S."/>
            <person name="Cros-Aarteil S."/>
            <person name="Calhoun S."/>
            <person name="Haridas S."/>
            <person name="Kuo A."/>
            <person name="Pangilinan J."/>
            <person name="Riley R."/>
            <person name="Labutti K."/>
            <person name="Andreopoulos B."/>
            <person name="Lipzen A."/>
            <person name="Chen C."/>
            <person name="Yanf M."/>
            <person name="Daum C."/>
            <person name="Ng V."/>
            <person name="Clum A."/>
            <person name="Steindorff A."/>
            <person name="Ohm R."/>
            <person name="Martin F."/>
            <person name="Silar P."/>
            <person name="Natvig D."/>
            <person name="Lalanne C."/>
            <person name="Gautier V."/>
            <person name="Ament-Velasquez S.L."/>
            <person name="Kruys A."/>
            <person name="Hutchinson M.I."/>
            <person name="Powell A.J."/>
            <person name="Barry K."/>
            <person name="Miller A.N."/>
            <person name="Grigoriev I.V."/>
            <person name="Debuchy R."/>
            <person name="Gladieux P."/>
            <person name="Thoren M.H."/>
            <person name="Johannesson H."/>
        </authorList>
    </citation>
    <scope>NUCLEOTIDE SEQUENCE</scope>
    <source>
        <strain evidence="19">CBS 333.67</strain>
    </source>
</reference>
<keyword evidence="13" id="KW-0804">Transcription</keyword>
<feature type="compositionally biased region" description="Low complexity" evidence="16">
    <location>
        <begin position="932"/>
        <end position="952"/>
    </location>
</feature>
<keyword evidence="9" id="KW-0157">Chromophore</keyword>
<evidence type="ECO:0000256" key="14">
    <source>
        <dbReference type="ARBA" id="ARBA00023170"/>
    </source>
</evidence>
<feature type="region of interest" description="Disordered" evidence="16">
    <location>
        <begin position="853"/>
        <end position="894"/>
    </location>
</feature>
<feature type="compositionally biased region" description="Low complexity" evidence="16">
    <location>
        <begin position="266"/>
        <end position="287"/>
    </location>
</feature>
<dbReference type="SMART" id="SM00401">
    <property type="entry name" value="ZnF_GATA"/>
    <property type="match status" value="1"/>
</dbReference>
<dbReference type="Proteomes" id="UP001273166">
    <property type="component" value="Unassembled WGS sequence"/>
</dbReference>
<sequence>MLQSTQQVQDQVPGMLNTTGLGEYGHANPLSATPEGLSLAEGDPLDDMVGQDNPELRRRRSISHPFSEPIMPPQSDDPSMSMMGFSSSGNAFDPFSFGNLGAPHNTMAGLGGFASTAGLPSSSVPFSQPGLVAMPGQGEFGTLVPDSMDMAAFSNLGLGPVTSCSATGGLWRCPDLPATYPPANLDVVSTDFAMDTDMGDDSPFSGFGLGPSGGIMGQREGFDNTPVPQEPPLSLRPTPDMSQFQTAVSTPGTQARSGPASIHSPAASGIARAVSRSSAGRSSSHAGTPGSLAPSAASQGPRKAKKDIYAPSGFPMLQVLANVVNRKNPQVEIGAVDLSCAFVVCDLTMNDCPIVYVSDNFQNLTGYNLHEIEGQNCRFLQSPDGKVEAGSKREFVDNDAVFKMRKAIQEGKEIQQSIINYRKGGKPFLNLLTMIPIPWEDSNGEMKYCVGFQMDLVECPDAISGQESGGSMQVNYLHSKIDRYIVDPPSSTHFDPESGQTLSVEEVTQLLEQHNPGGQASEWHRQSWDKMLLENADDVIHVLSLKGLFLYLSPACKRILEWDTAELVGASLSSVCHPSDIVSVTRELKEARQDSSIDVAFRIRRKHSGFTWFESHGALHYDQSKGRKYIVLVGRKRPVLSIRRSVVEAHSGGIGAGEAEIWSKMSPSGLFLFVSSSAHRLLDLKPRDLEGTSMQELLKNKESLDEFGRTIEKARRGQVVGFKHEILHRRGQMVPAYTFFYPGDAAGDGQQRCSFLIAQIKVAKAATRPIAGSSKVGGGSSLAVVVPFEDISMGRVGSQAAASARVEELKESEDDEVFAELSTTRVGSWQYELRQMEKVNRLLAEELNQLTANKKKRKRRNGVAGGSVRSKAVRDCANCHRRDTPEWRRGPSGKRDLCNSCGLRWAKQQQQQQQQQQTGKVSPRSRAGSGDAQASKRSSISSASTKSPAESSPLRREVSADAVSVGSSGMERGSLGDAAGSAMEMSSIREE</sequence>
<dbReference type="InterPro" id="IPR013655">
    <property type="entry name" value="PAS_fold_3"/>
</dbReference>
<keyword evidence="12" id="KW-0010">Activator</keyword>
<evidence type="ECO:0000256" key="13">
    <source>
        <dbReference type="ARBA" id="ARBA00023163"/>
    </source>
</evidence>
<evidence type="ECO:0000259" key="18">
    <source>
        <dbReference type="PROSITE" id="PS50114"/>
    </source>
</evidence>
<feature type="region of interest" description="Disordered" evidence="16">
    <location>
        <begin position="210"/>
        <end position="307"/>
    </location>
</feature>
<dbReference type="SMART" id="SM00086">
    <property type="entry name" value="PAC"/>
    <property type="match status" value="2"/>
</dbReference>
<dbReference type="Pfam" id="PF13426">
    <property type="entry name" value="PAS_9"/>
    <property type="match status" value="2"/>
</dbReference>
<feature type="domain" description="GATA-type" evidence="18">
    <location>
        <begin position="870"/>
        <end position="924"/>
    </location>
</feature>
<keyword evidence="8" id="KW-0862">Zinc</keyword>
<reference evidence="19" key="1">
    <citation type="journal article" date="2023" name="Mol. Phylogenet. Evol.">
        <title>Genome-scale phylogeny and comparative genomics of the fungal order Sordariales.</title>
        <authorList>
            <person name="Hensen N."/>
            <person name="Bonometti L."/>
            <person name="Westerberg I."/>
            <person name="Brannstrom I.O."/>
            <person name="Guillou S."/>
            <person name="Cros-Aarteil S."/>
            <person name="Calhoun S."/>
            <person name="Haridas S."/>
            <person name="Kuo A."/>
            <person name="Mondo S."/>
            <person name="Pangilinan J."/>
            <person name="Riley R."/>
            <person name="LaButti K."/>
            <person name="Andreopoulos B."/>
            <person name="Lipzen A."/>
            <person name="Chen C."/>
            <person name="Yan M."/>
            <person name="Daum C."/>
            <person name="Ng V."/>
            <person name="Clum A."/>
            <person name="Steindorff A."/>
            <person name="Ohm R.A."/>
            <person name="Martin F."/>
            <person name="Silar P."/>
            <person name="Natvig D.O."/>
            <person name="Lalanne C."/>
            <person name="Gautier V."/>
            <person name="Ament-Velasquez S.L."/>
            <person name="Kruys A."/>
            <person name="Hutchinson M.I."/>
            <person name="Powell A.J."/>
            <person name="Barry K."/>
            <person name="Miller A.N."/>
            <person name="Grigoriev I.V."/>
            <person name="Debuchy R."/>
            <person name="Gladieux P."/>
            <person name="Hiltunen Thoren M."/>
            <person name="Johannesson H."/>
        </authorList>
    </citation>
    <scope>NUCLEOTIDE SEQUENCE</scope>
    <source>
        <strain evidence="19">CBS 333.67</strain>
    </source>
</reference>
<dbReference type="InterPro" id="IPR001610">
    <property type="entry name" value="PAC"/>
</dbReference>
<evidence type="ECO:0000256" key="6">
    <source>
        <dbReference type="ARBA" id="ARBA00022737"/>
    </source>
</evidence>
<gene>
    <name evidence="19" type="ORF">B0T15DRAFT_485146</name>
</gene>
<dbReference type="GO" id="GO:0009881">
    <property type="term" value="F:photoreceptor activity"/>
    <property type="evidence" value="ECO:0007669"/>
    <property type="project" value="UniProtKB-KW"/>
</dbReference>
<evidence type="ECO:0000256" key="4">
    <source>
        <dbReference type="ARBA" id="ARBA00022643"/>
    </source>
</evidence>
<evidence type="ECO:0000313" key="20">
    <source>
        <dbReference type="Proteomes" id="UP001273166"/>
    </source>
</evidence>
<dbReference type="PROSITE" id="PS00344">
    <property type="entry name" value="GATA_ZN_FINGER_1"/>
    <property type="match status" value="1"/>
</dbReference>
<dbReference type="AlphaFoldDB" id="A0AAJ0M1I2"/>
<keyword evidence="10" id="KW-0805">Transcription regulation</keyword>
<dbReference type="GO" id="GO:0008270">
    <property type="term" value="F:zinc ion binding"/>
    <property type="evidence" value="ECO:0007669"/>
    <property type="project" value="UniProtKB-KW"/>
</dbReference>
<keyword evidence="11" id="KW-0238">DNA-binding</keyword>